<dbReference type="Proteomes" id="UP001249851">
    <property type="component" value="Unassembled WGS sequence"/>
</dbReference>
<keyword evidence="2" id="KW-0344">Guanine-nucleotide releasing factor</keyword>
<evidence type="ECO:0000313" key="5">
    <source>
        <dbReference type="Proteomes" id="UP001249851"/>
    </source>
</evidence>
<dbReference type="EMBL" id="JARQWQ010000035">
    <property type="protein sequence ID" value="KAK2560850.1"/>
    <property type="molecule type" value="Genomic_DNA"/>
</dbReference>
<dbReference type="FunFam" id="2.170.150.10:FF:000005">
    <property type="entry name" value="Guanine nucleotide exchange factor MSS4"/>
    <property type="match status" value="1"/>
</dbReference>
<sequence length="141" mass="16259">MDDLVDVVGKNSKWIVCKFCQSKVLRPSTATYEEREYCVLSLPLCSVIKFVPSFHLHDQLFLPFIQKKEEFASELLQGETLTRHWLVSDMFAFENVGFSMTVGSIKYLACADCDRGPIGWHDITDNTKFYVAVERVEHIKM</sequence>
<keyword evidence="3" id="KW-0653">Protein transport</keyword>
<comment type="caution">
    <text evidence="4">The sequence shown here is derived from an EMBL/GenBank/DDBJ whole genome shotgun (WGS) entry which is preliminary data.</text>
</comment>
<dbReference type="PANTHER" id="PTHR13276">
    <property type="entry name" value="GUANINE NUCLEOTIDE EXCHANGE FACTOR MSS4"/>
    <property type="match status" value="1"/>
</dbReference>
<protein>
    <submittedName>
        <fullName evidence="4">Guanine nucleotide exchange factor MSS4</fullName>
    </submittedName>
</protein>
<dbReference type="GO" id="GO:0008270">
    <property type="term" value="F:zinc ion binding"/>
    <property type="evidence" value="ECO:0007669"/>
    <property type="project" value="TreeGrafter"/>
</dbReference>
<evidence type="ECO:0000256" key="3">
    <source>
        <dbReference type="ARBA" id="ARBA00022927"/>
    </source>
</evidence>
<dbReference type="SUPFAM" id="SSF51316">
    <property type="entry name" value="Mss4-like"/>
    <property type="match status" value="1"/>
</dbReference>
<dbReference type="PROSITE" id="PS51796">
    <property type="entry name" value="MSS4"/>
    <property type="match status" value="1"/>
</dbReference>
<dbReference type="GO" id="GO:0005829">
    <property type="term" value="C:cytosol"/>
    <property type="evidence" value="ECO:0007669"/>
    <property type="project" value="TreeGrafter"/>
</dbReference>
<keyword evidence="5" id="KW-1185">Reference proteome</keyword>
<dbReference type="PANTHER" id="PTHR13276:SF0">
    <property type="entry name" value="GUANINE NUCLEOTIDE EXCHANGE FACTOR MSS4"/>
    <property type="match status" value="1"/>
</dbReference>
<evidence type="ECO:0000313" key="4">
    <source>
        <dbReference type="EMBL" id="KAK2560850.1"/>
    </source>
</evidence>
<accession>A0AAD9QGI0</accession>
<evidence type="ECO:0000256" key="1">
    <source>
        <dbReference type="ARBA" id="ARBA00022448"/>
    </source>
</evidence>
<dbReference type="Gene3D" id="2.170.150.10">
    <property type="entry name" value="Metal Binding Protein, Guanine Nucleotide Exchange Factor, Chain A"/>
    <property type="match status" value="1"/>
</dbReference>
<gene>
    <name evidence="4" type="ORF">P5673_016662</name>
</gene>
<keyword evidence="1" id="KW-0813">Transport</keyword>
<evidence type="ECO:0000256" key="2">
    <source>
        <dbReference type="ARBA" id="ARBA00022658"/>
    </source>
</evidence>
<dbReference type="InterPro" id="IPR011057">
    <property type="entry name" value="Mss4-like_sf"/>
</dbReference>
<dbReference type="GO" id="GO:0006892">
    <property type="term" value="P:post-Golgi vesicle-mediated transport"/>
    <property type="evidence" value="ECO:0007669"/>
    <property type="project" value="TreeGrafter"/>
</dbReference>
<dbReference type="GO" id="GO:0016020">
    <property type="term" value="C:membrane"/>
    <property type="evidence" value="ECO:0007669"/>
    <property type="project" value="TreeGrafter"/>
</dbReference>
<dbReference type="GO" id="GO:0015031">
    <property type="term" value="P:protein transport"/>
    <property type="evidence" value="ECO:0007669"/>
    <property type="project" value="UniProtKB-KW"/>
</dbReference>
<dbReference type="GO" id="GO:0007264">
    <property type="term" value="P:small GTPase-mediated signal transduction"/>
    <property type="evidence" value="ECO:0007669"/>
    <property type="project" value="InterPro"/>
</dbReference>
<reference evidence="4" key="1">
    <citation type="journal article" date="2023" name="G3 (Bethesda)">
        <title>Whole genome assembly and annotation of the endangered Caribbean coral Acropora cervicornis.</title>
        <authorList>
            <person name="Selwyn J.D."/>
            <person name="Vollmer S.V."/>
        </authorList>
    </citation>
    <scope>NUCLEOTIDE SEQUENCE</scope>
    <source>
        <strain evidence="4">K2</strain>
    </source>
</reference>
<dbReference type="Pfam" id="PF04421">
    <property type="entry name" value="Mss4"/>
    <property type="match status" value="1"/>
</dbReference>
<reference evidence="4" key="2">
    <citation type="journal article" date="2023" name="Science">
        <title>Genomic signatures of disease resistance in endangered staghorn corals.</title>
        <authorList>
            <person name="Vollmer S.V."/>
            <person name="Selwyn J.D."/>
            <person name="Despard B.A."/>
            <person name="Roesel C.L."/>
        </authorList>
    </citation>
    <scope>NUCLEOTIDE SEQUENCE</scope>
    <source>
        <strain evidence="4">K2</strain>
    </source>
</reference>
<dbReference type="GO" id="GO:0005085">
    <property type="term" value="F:guanyl-nucleotide exchange factor activity"/>
    <property type="evidence" value="ECO:0007669"/>
    <property type="project" value="UniProtKB-KW"/>
</dbReference>
<dbReference type="AlphaFoldDB" id="A0AAD9QGI0"/>
<organism evidence="4 5">
    <name type="scientific">Acropora cervicornis</name>
    <name type="common">Staghorn coral</name>
    <dbReference type="NCBI Taxonomy" id="6130"/>
    <lineage>
        <taxon>Eukaryota</taxon>
        <taxon>Metazoa</taxon>
        <taxon>Cnidaria</taxon>
        <taxon>Anthozoa</taxon>
        <taxon>Hexacorallia</taxon>
        <taxon>Scleractinia</taxon>
        <taxon>Astrocoeniina</taxon>
        <taxon>Acroporidae</taxon>
        <taxon>Acropora</taxon>
    </lineage>
</organism>
<dbReference type="InterPro" id="IPR007515">
    <property type="entry name" value="Mss4"/>
</dbReference>
<dbReference type="InterPro" id="IPR011323">
    <property type="entry name" value="Mss4/transl-control_tumour"/>
</dbReference>
<name>A0AAD9QGI0_ACRCE</name>
<proteinExistence type="predicted"/>